<dbReference type="Gene3D" id="1.20.1600.10">
    <property type="entry name" value="Outer membrane efflux proteins (OEP)"/>
    <property type="match status" value="1"/>
</dbReference>
<keyword evidence="2" id="KW-1134">Transmembrane beta strand</keyword>
<evidence type="ECO:0000256" key="1">
    <source>
        <dbReference type="ARBA" id="ARBA00007613"/>
    </source>
</evidence>
<dbReference type="PROSITE" id="PS51257">
    <property type="entry name" value="PROKAR_LIPOPROTEIN"/>
    <property type="match status" value="1"/>
</dbReference>
<dbReference type="EMBL" id="BDFE01000015">
    <property type="protein sequence ID" value="GAU08746.1"/>
    <property type="molecule type" value="Genomic_DNA"/>
</dbReference>
<keyword evidence="2" id="KW-0812">Transmembrane</keyword>
<dbReference type="OrthoDB" id="9783163at2"/>
<proteinExistence type="inferred from homology"/>
<feature type="signal peptide" evidence="2">
    <location>
        <begin position="1"/>
        <end position="19"/>
    </location>
</feature>
<comment type="subcellular location">
    <subcellularLocation>
        <location evidence="2">Cell membrane</location>
        <topology evidence="2">Lipid-anchor</topology>
    </subcellularLocation>
</comment>
<protein>
    <submittedName>
        <fullName evidence="3">RND transporter</fullName>
    </submittedName>
</protein>
<keyword evidence="2" id="KW-0564">Palmitate</keyword>
<dbReference type="NCBIfam" id="TIGR01845">
    <property type="entry name" value="outer_NodT"/>
    <property type="match status" value="1"/>
</dbReference>
<evidence type="ECO:0000256" key="2">
    <source>
        <dbReference type="RuleBase" id="RU362097"/>
    </source>
</evidence>
<dbReference type="GO" id="GO:0005886">
    <property type="term" value="C:plasma membrane"/>
    <property type="evidence" value="ECO:0007669"/>
    <property type="project" value="UniProtKB-SubCell"/>
</dbReference>
<dbReference type="InterPro" id="IPR003423">
    <property type="entry name" value="OMP_efflux"/>
</dbReference>
<sequence>MPRLTVLLPVLVFFLAGCAAVGPDYTPPQTDMPSAWHTPLDPALETREHLVLEWWKLYNDPLLTRLITEAATGNLGLKEAVARVDEARAQLGIALGEEVPSLDADAGITRYRTSKNNYGLGKTDTLYAPGVSASWEVDLFGRIRRSVEAAGAEFQATREDRTDVMISLYAQVARTYLNIRTYQARLAAADANIASQKQVLGLTRSKFKYGLATSLDVAQAERVLASSEATIPPLRIELSKSINTMAVLLGRQPGALYDTLSIPKDIPLPPQKATLGMPADLLRQRPDIRRAERQLAAQTARIGVAKADLYPSLSLTGSFGYESVNTNDLFEPASNVFAFGPSLRWNIFSANRIRNRVKAQDAVARQYMLRYESTVLNALNEVENALRAYIEDRVRLEALSRAVDAARRSVTLSTQLYKQGLVNFQDVLDAQRDQFSLENELASARGSSAANFVNLYAALGGGWNPDDPEALLPTLKETVFE</sequence>
<gene>
    <name evidence="3" type="ORF">DPF_1462</name>
</gene>
<keyword evidence="2" id="KW-0472">Membrane</keyword>
<keyword evidence="2" id="KW-0449">Lipoprotein</keyword>
<dbReference type="Proteomes" id="UP000095200">
    <property type="component" value="Unassembled WGS sequence"/>
</dbReference>
<dbReference type="SUPFAM" id="SSF56954">
    <property type="entry name" value="Outer membrane efflux proteins (OEP)"/>
    <property type="match status" value="1"/>
</dbReference>
<dbReference type="Gene3D" id="2.20.200.10">
    <property type="entry name" value="Outer membrane efflux proteins (OEP)"/>
    <property type="match status" value="1"/>
</dbReference>
<comment type="similarity">
    <text evidence="1 2">Belongs to the outer membrane factor (OMF) (TC 1.B.17) family.</text>
</comment>
<keyword evidence="4" id="KW-1185">Reference proteome</keyword>
<organism evidence="3 4">
    <name type="scientific">Desulfoplanes formicivorans</name>
    <dbReference type="NCBI Taxonomy" id="1592317"/>
    <lineage>
        <taxon>Bacteria</taxon>
        <taxon>Pseudomonadati</taxon>
        <taxon>Thermodesulfobacteriota</taxon>
        <taxon>Desulfovibrionia</taxon>
        <taxon>Desulfovibrionales</taxon>
        <taxon>Desulfoplanaceae</taxon>
        <taxon>Desulfoplanes</taxon>
    </lineage>
</organism>
<dbReference type="STRING" id="1592317.DPF_1462"/>
<reference evidence="4" key="1">
    <citation type="submission" date="2016-06" db="EMBL/GenBank/DDBJ databases">
        <title>Draft genome sequence of Desulfoplanes formicivorans strain Pf12B.</title>
        <authorList>
            <person name="Watanabe M."/>
            <person name="Kojima H."/>
            <person name="Fukui M."/>
        </authorList>
    </citation>
    <scope>NUCLEOTIDE SEQUENCE [LARGE SCALE GENOMIC DNA]</scope>
    <source>
        <strain evidence="4">Pf12B</strain>
    </source>
</reference>
<name>A0A194AI47_9BACT</name>
<evidence type="ECO:0000313" key="3">
    <source>
        <dbReference type="EMBL" id="GAU08746.1"/>
    </source>
</evidence>
<dbReference type="Pfam" id="PF02321">
    <property type="entry name" value="OEP"/>
    <property type="match status" value="2"/>
</dbReference>
<dbReference type="AlphaFoldDB" id="A0A194AI47"/>
<dbReference type="PANTHER" id="PTHR30203">
    <property type="entry name" value="OUTER MEMBRANE CATION EFFLUX PROTEIN"/>
    <property type="match status" value="1"/>
</dbReference>
<evidence type="ECO:0000313" key="4">
    <source>
        <dbReference type="Proteomes" id="UP000095200"/>
    </source>
</evidence>
<comment type="caution">
    <text evidence="3">The sequence shown here is derived from an EMBL/GenBank/DDBJ whole genome shotgun (WGS) entry which is preliminary data.</text>
</comment>
<feature type="chain" id="PRO_5008443610" evidence="2">
    <location>
        <begin position="20"/>
        <end position="481"/>
    </location>
</feature>
<accession>A0A194AI47</accession>
<dbReference type="PANTHER" id="PTHR30203:SF31">
    <property type="entry name" value="RND EFFLUX SYSTEM, OUTER MEMBRANE LIPOPROTEIN, NODT"/>
    <property type="match status" value="1"/>
</dbReference>
<keyword evidence="2" id="KW-0732">Signal</keyword>
<dbReference type="GO" id="GO:0015562">
    <property type="term" value="F:efflux transmembrane transporter activity"/>
    <property type="evidence" value="ECO:0007669"/>
    <property type="project" value="InterPro"/>
</dbReference>
<dbReference type="InterPro" id="IPR010131">
    <property type="entry name" value="MdtP/NodT-like"/>
</dbReference>